<dbReference type="UniPathway" id="UPA00378"/>
<dbReference type="Proteomes" id="UP000247498">
    <property type="component" value="Unassembled WGS sequence"/>
</dbReference>
<comment type="subcellular location">
    <subcellularLocation>
        <location evidence="2">Golgi apparatus membrane</location>
        <topology evidence="2">Single-pass type II membrane protein</topology>
    </subcellularLocation>
</comment>
<evidence type="ECO:0000256" key="3">
    <source>
        <dbReference type="ARBA" id="ARBA00004922"/>
    </source>
</evidence>
<evidence type="ECO:0000256" key="6">
    <source>
        <dbReference type="ARBA" id="ARBA00022679"/>
    </source>
</evidence>
<feature type="transmembrane region" description="Helical" evidence="15">
    <location>
        <begin position="29"/>
        <end position="48"/>
    </location>
</feature>
<feature type="compositionally biased region" description="Low complexity" evidence="14">
    <location>
        <begin position="668"/>
        <end position="689"/>
    </location>
</feature>
<dbReference type="STRING" id="307507.A0A2V0NYW6"/>
<evidence type="ECO:0000256" key="11">
    <source>
        <dbReference type="ARBA" id="ARBA00023034"/>
    </source>
</evidence>
<dbReference type="EMBL" id="BDRX01000015">
    <property type="protein sequence ID" value="GBF90117.1"/>
    <property type="molecule type" value="Genomic_DNA"/>
</dbReference>
<evidence type="ECO:0000256" key="13">
    <source>
        <dbReference type="ARBA" id="ARBA00023211"/>
    </source>
</evidence>
<keyword evidence="13" id="KW-0464">Manganese</keyword>
<keyword evidence="12 15" id="KW-0472">Membrane</keyword>
<keyword evidence="7 15" id="KW-0812">Transmembrane</keyword>
<feature type="region of interest" description="Disordered" evidence="14">
    <location>
        <begin position="76"/>
        <end position="100"/>
    </location>
</feature>
<evidence type="ECO:0000256" key="8">
    <source>
        <dbReference type="ARBA" id="ARBA00022723"/>
    </source>
</evidence>
<protein>
    <submittedName>
        <fullName evidence="16">Uncharacterized protein</fullName>
    </submittedName>
</protein>
<proteinExistence type="inferred from homology"/>
<keyword evidence="17" id="KW-1185">Reference proteome</keyword>
<evidence type="ECO:0000256" key="15">
    <source>
        <dbReference type="SAM" id="Phobius"/>
    </source>
</evidence>
<keyword evidence="5" id="KW-0328">Glycosyltransferase</keyword>
<name>A0A2V0NYW6_9CHLO</name>
<comment type="caution">
    <text evidence="16">The sequence shown here is derived from an EMBL/GenBank/DDBJ whole genome shotgun (WGS) entry which is preliminary data.</text>
</comment>
<dbReference type="GO" id="GO:0046872">
    <property type="term" value="F:metal ion binding"/>
    <property type="evidence" value="ECO:0007669"/>
    <property type="project" value="UniProtKB-KW"/>
</dbReference>
<evidence type="ECO:0000256" key="5">
    <source>
        <dbReference type="ARBA" id="ARBA00022676"/>
    </source>
</evidence>
<dbReference type="OrthoDB" id="440755at2759"/>
<evidence type="ECO:0000256" key="14">
    <source>
        <dbReference type="SAM" id="MobiDB-lite"/>
    </source>
</evidence>
<evidence type="ECO:0000256" key="7">
    <source>
        <dbReference type="ARBA" id="ARBA00022692"/>
    </source>
</evidence>
<feature type="compositionally biased region" description="Low complexity" evidence="14">
    <location>
        <begin position="76"/>
        <end position="94"/>
    </location>
</feature>
<evidence type="ECO:0000256" key="9">
    <source>
        <dbReference type="ARBA" id="ARBA00022968"/>
    </source>
</evidence>
<sequence>MAGLNGETRPLLHHPRAHHSGRRRAAESWAPIVFGVCVMALVATTWVGTHRSINGLGESRAEASYIRLPGGAAPGGDAAAAAPAAAHRPSLAPLPGGGDGDGAGEAAGALAADEGALSAAAAAAALPDGDIELDAARVAAVVQRAKAAGAAGGGEGGDAAGAATQNEELFKAGGGGYLLGPIDGAEGAACPAGVASRLGAPQTALVVLAGSGSAGRLQRTMSELLATMRAAGEEVAGLFHIYIGVDGADPAVKKMAVHFAVQTMGVVRVLHHGKNATAAAAAAEAGLDEKCSNDPARPGHAVFLLRIFLECLGYPHLLVLGDSARLAPDALPYFAGAPWLLASDPSLWCLAGGSALGAAAAAADPALLLRTDGVAGPAEGLLMARAAGLGVLEHWRAAVKRGGKPPALADGAAGWQRFLLSAGLRRGRQCVVPELPRVRTAAAGDGADPAPSAPPPDDAAARGPPTPFELAAADAAGGSAAGAAAAPQPQPRAVDWLEADLSWLLEPHYSSVVLRKLVSARLDGASAARIVGPGRRPRRLRYGSLSDYGEVMAALGLPSDAASPPEPYCFPVPAAPLPPGESVAGGVAMREHCQDFLPPLSYRGVVPVYNSRGARMFVHPAAYDTALGGPADDGAAVGAAPDDDANLLASGAYDDGGSDDLGAAAAVEGAAAAAAPAADGQQQQQQQQQQPPPPQQQQQQPEPQPQPQQP</sequence>
<dbReference type="InParanoid" id="A0A2V0NYW6"/>
<comment type="similarity">
    <text evidence="4">Belongs to the glycosyltransferase 13 family.</text>
</comment>
<dbReference type="Gene3D" id="3.90.550.10">
    <property type="entry name" value="Spore Coat Polysaccharide Biosynthesis Protein SpsA, Chain A"/>
    <property type="match status" value="1"/>
</dbReference>
<evidence type="ECO:0000256" key="10">
    <source>
        <dbReference type="ARBA" id="ARBA00022989"/>
    </source>
</evidence>
<dbReference type="GO" id="GO:0008375">
    <property type="term" value="F:acetylglucosaminyltransferase activity"/>
    <property type="evidence" value="ECO:0007669"/>
    <property type="project" value="InterPro"/>
</dbReference>
<gene>
    <name evidence="16" type="ORF">Rsub_03250</name>
</gene>
<keyword evidence="10 15" id="KW-1133">Transmembrane helix</keyword>
<dbReference type="InterPro" id="IPR029044">
    <property type="entry name" value="Nucleotide-diphossugar_trans"/>
</dbReference>
<keyword evidence="9" id="KW-0735">Signal-anchor</keyword>
<evidence type="ECO:0000313" key="17">
    <source>
        <dbReference type="Proteomes" id="UP000247498"/>
    </source>
</evidence>
<evidence type="ECO:0000313" key="16">
    <source>
        <dbReference type="EMBL" id="GBF90117.1"/>
    </source>
</evidence>
<evidence type="ECO:0000256" key="4">
    <source>
        <dbReference type="ARBA" id="ARBA00006492"/>
    </source>
</evidence>
<organism evidence="16 17">
    <name type="scientific">Raphidocelis subcapitata</name>
    <dbReference type="NCBI Taxonomy" id="307507"/>
    <lineage>
        <taxon>Eukaryota</taxon>
        <taxon>Viridiplantae</taxon>
        <taxon>Chlorophyta</taxon>
        <taxon>core chlorophytes</taxon>
        <taxon>Chlorophyceae</taxon>
        <taxon>CS clade</taxon>
        <taxon>Sphaeropleales</taxon>
        <taxon>Selenastraceae</taxon>
        <taxon>Raphidocelis</taxon>
    </lineage>
</organism>
<comment type="pathway">
    <text evidence="3">Protein modification; protein glycosylation.</text>
</comment>
<evidence type="ECO:0000256" key="12">
    <source>
        <dbReference type="ARBA" id="ARBA00023136"/>
    </source>
</evidence>
<dbReference type="AlphaFoldDB" id="A0A2V0NYW6"/>
<feature type="compositionally biased region" description="Low complexity" evidence="14">
    <location>
        <begin position="441"/>
        <end position="450"/>
    </location>
</feature>
<feature type="region of interest" description="Disordered" evidence="14">
    <location>
        <begin position="441"/>
        <end position="470"/>
    </location>
</feature>
<dbReference type="GO" id="GO:0000139">
    <property type="term" value="C:Golgi membrane"/>
    <property type="evidence" value="ECO:0007669"/>
    <property type="project" value="UniProtKB-SubCell"/>
</dbReference>
<keyword evidence="8" id="KW-0479">Metal-binding</keyword>
<comment type="cofactor">
    <cofactor evidence="1">
        <name>Mn(2+)</name>
        <dbReference type="ChEBI" id="CHEBI:29035"/>
    </cofactor>
</comment>
<dbReference type="InterPro" id="IPR004139">
    <property type="entry name" value="Glyco_trans_13"/>
</dbReference>
<keyword evidence="11" id="KW-0333">Golgi apparatus</keyword>
<evidence type="ECO:0000256" key="1">
    <source>
        <dbReference type="ARBA" id="ARBA00001936"/>
    </source>
</evidence>
<keyword evidence="6" id="KW-0808">Transferase</keyword>
<reference evidence="16 17" key="1">
    <citation type="journal article" date="2018" name="Sci. Rep.">
        <title>Raphidocelis subcapitata (=Pseudokirchneriella subcapitata) provides an insight into genome evolution and environmental adaptations in the Sphaeropleales.</title>
        <authorList>
            <person name="Suzuki S."/>
            <person name="Yamaguchi H."/>
            <person name="Nakajima N."/>
            <person name="Kawachi M."/>
        </authorList>
    </citation>
    <scope>NUCLEOTIDE SEQUENCE [LARGE SCALE GENOMIC DNA]</scope>
    <source>
        <strain evidence="16 17">NIES-35</strain>
    </source>
</reference>
<evidence type="ECO:0000256" key="2">
    <source>
        <dbReference type="ARBA" id="ARBA00004323"/>
    </source>
</evidence>
<feature type="compositionally biased region" description="Basic residues" evidence="14">
    <location>
        <begin position="11"/>
        <end position="23"/>
    </location>
</feature>
<feature type="region of interest" description="Disordered" evidence="14">
    <location>
        <begin position="668"/>
        <end position="710"/>
    </location>
</feature>
<feature type="region of interest" description="Disordered" evidence="14">
    <location>
        <begin position="1"/>
        <end position="24"/>
    </location>
</feature>
<accession>A0A2V0NYW6</accession>
<dbReference type="Pfam" id="PF03071">
    <property type="entry name" value="GNT-I"/>
    <property type="match status" value="1"/>
</dbReference>